<organism evidence="2 3">
    <name type="scientific">Sphaerobolus stellatus (strain SS14)</name>
    <dbReference type="NCBI Taxonomy" id="990650"/>
    <lineage>
        <taxon>Eukaryota</taxon>
        <taxon>Fungi</taxon>
        <taxon>Dikarya</taxon>
        <taxon>Basidiomycota</taxon>
        <taxon>Agaricomycotina</taxon>
        <taxon>Agaricomycetes</taxon>
        <taxon>Phallomycetidae</taxon>
        <taxon>Geastrales</taxon>
        <taxon>Sphaerobolaceae</taxon>
        <taxon>Sphaerobolus</taxon>
    </lineage>
</organism>
<name>A0A0C9W344_SPHS4</name>
<gene>
    <name evidence="2" type="ORF">M422DRAFT_46232</name>
</gene>
<evidence type="ECO:0000313" key="2">
    <source>
        <dbReference type="EMBL" id="KIJ46155.1"/>
    </source>
</evidence>
<sequence>MSIDIAQLKESLVPLKTILGSDDVIQRIQIHLRDPAMMDQVAASRRREASNLTDDTLGVEAGYQLGAEVFANLGQWREPWYSKWEVLHKSFGATTKMALGVVKSGIGFYTDFNNKVVGQIDWIEDHFDEAKALVSTFANVSEHSQLTSPHSKSSSFSKSPVGAQLVTDSTKVSQSYTDNKRAVLEFLEELGNSGIGTLSAETQAAKAINECKAEMARLNGEMARCRMETNQIESAVNETLGIPGWITWIMTGILKASVLFRSPIESLRTSNQSIGYGSLEDARQALAALSEEQDRLRALQASVKEKAIRESGQDRIWTLPIVIMAIMLSVDNLVLSASEWAQYRHDIVIISEDMMIAADSATKKALIMRIKSLGAALDALVPSLEDYLMVVGGTGWYD</sequence>
<dbReference type="EMBL" id="KN837108">
    <property type="protein sequence ID" value="KIJ46155.1"/>
    <property type="molecule type" value="Genomic_DNA"/>
</dbReference>
<protein>
    <submittedName>
        <fullName evidence="2">Uncharacterized protein</fullName>
    </submittedName>
</protein>
<evidence type="ECO:0000256" key="1">
    <source>
        <dbReference type="SAM" id="Coils"/>
    </source>
</evidence>
<evidence type="ECO:0000313" key="3">
    <source>
        <dbReference type="Proteomes" id="UP000054279"/>
    </source>
</evidence>
<accession>A0A0C9W344</accession>
<dbReference type="HOGENOM" id="CLU_692928_0_0_1"/>
<dbReference type="AlphaFoldDB" id="A0A0C9W344"/>
<dbReference type="Proteomes" id="UP000054279">
    <property type="component" value="Unassembled WGS sequence"/>
</dbReference>
<keyword evidence="3" id="KW-1185">Reference proteome</keyword>
<keyword evidence="1" id="KW-0175">Coiled coil</keyword>
<proteinExistence type="predicted"/>
<feature type="coiled-coil region" evidence="1">
    <location>
        <begin position="279"/>
        <end position="309"/>
    </location>
</feature>
<reference evidence="2 3" key="1">
    <citation type="submission" date="2014-06" db="EMBL/GenBank/DDBJ databases">
        <title>Evolutionary Origins and Diversification of the Mycorrhizal Mutualists.</title>
        <authorList>
            <consortium name="DOE Joint Genome Institute"/>
            <consortium name="Mycorrhizal Genomics Consortium"/>
            <person name="Kohler A."/>
            <person name="Kuo A."/>
            <person name="Nagy L.G."/>
            <person name="Floudas D."/>
            <person name="Copeland A."/>
            <person name="Barry K.W."/>
            <person name="Cichocki N."/>
            <person name="Veneault-Fourrey C."/>
            <person name="LaButti K."/>
            <person name="Lindquist E.A."/>
            <person name="Lipzen A."/>
            <person name="Lundell T."/>
            <person name="Morin E."/>
            <person name="Murat C."/>
            <person name="Riley R."/>
            <person name="Ohm R."/>
            <person name="Sun H."/>
            <person name="Tunlid A."/>
            <person name="Henrissat B."/>
            <person name="Grigoriev I.V."/>
            <person name="Hibbett D.S."/>
            <person name="Martin F."/>
        </authorList>
    </citation>
    <scope>NUCLEOTIDE SEQUENCE [LARGE SCALE GENOMIC DNA]</scope>
    <source>
        <strain evidence="2 3">SS14</strain>
    </source>
</reference>
<dbReference type="OrthoDB" id="3026155at2759"/>